<dbReference type="EMBL" id="JAFBBK010000001">
    <property type="protein sequence ID" value="MBM7415875.1"/>
    <property type="molecule type" value="Genomic_DNA"/>
</dbReference>
<dbReference type="RefSeq" id="WP_204868823.1">
    <property type="nucleotide sequence ID" value="NZ_JAFBBK010000001.1"/>
</dbReference>
<dbReference type="Proteomes" id="UP000703038">
    <property type="component" value="Unassembled WGS sequence"/>
</dbReference>
<proteinExistence type="predicted"/>
<reference evidence="1 2" key="1">
    <citation type="submission" date="2021-01" db="EMBL/GenBank/DDBJ databases">
        <title>Genomics of switchgrass bacterial isolates.</title>
        <authorList>
            <person name="Shade A."/>
        </authorList>
    </citation>
    <scope>NUCLEOTIDE SEQUENCE [LARGE SCALE GENOMIC DNA]</scope>
    <source>
        <strain evidence="1 2">PvP111</strain>
    </source>
</reference>
<gene>
    <name evidence="1" type="ORF">JOE42_002608</name>
</gene>
<sequence>MTDSTAAAHARAAYRTFEPFHISAYFNPELGAAGRDTGLDGHAWYVGSRAEPMGPCAAGVVAAAFYSFNTTLIERSWPAAIAAGLDTVARRRWDALDTVLGNALGESVSDPGLTSLADRLHGIGDTLTFAGRPLSAAWHQSSAPDVPHLQLWHAIAVLREWRGDGHLAALLDADLDPTEAGVFHEAQHPEPGARRVLGRRITQLTREWSDEQWDSAAERLVARGLVTTADGVETLTDDGVALDRHIEDRTDAMAAAAWRGVDDAEELISSARPYVKAVISAGILPGTKKKS</sequence>
<dbReference type="Pfam" id="PF21863">
    <property type="entry name" value="HTH_67"/>
    <property type="match status" value="1"/>
</dbReference>
<evidence type="ECO:0000313" key="2">
    <source>
        <dbReference type="Proteomes" id="UP000703038"/>
    </source>
</evidence>
<name>A0ABS2KVA3_9NOCA</name>
<dbReference type="InterPro" id="IPR054058">
    <property type="entry name" value="HTH_67"/>
</dbReference>
<comment type="caution">
    <text evidence="1">The sequence shown here is derived from an EMBL/GenBank/DDBJ whole genome shotgun (WGS) entry which is preliminary data.</text>
</comment>
<accession>A0ABS2KVA3</accession>
<evidence type="ECO:0000313" key="1">
    <source>
        <dbReference type="EMBL" id="MBM7415875.1"/>
    </source>
</evidence>
<organism evidence="1 2">
    <name type="scientific">Rhodococcoides corynebacterioides</name>
    <dbReference type="NCBI Taxonomy" id="53972"/>
    <lineage>
        <taxon>Bacteria</taxon>
        <taxon>Bacillati</taxon>
        <taxon>Actinomycetota</taxon>
        <taxon>Actinomycetes</taxon>
        <taxon>Mycobacteriales</taxon>
        <taxon>Nocardiaceae</taxon>
        <taxon>Rhodococcoides</taxon>
    </lineage>
</organism>
<evidence type="ECO:0008006" key="3">
    <source>
        <dbReference type="Google" id="ProtNLM"/>
    </source>
</evidence>
<dbReference type="NCBIfam" id="NF047719">
    <property type="entry name" value="SCO6745_fam_HTH"/>
    <property type="match status" value="1"/>
</dbReference>
<protein>
    <recommendedName>
        <fullName evidence="3">SalK</fullName>
    </recommendedName>
</protein>
<keyword evidence="2" id="KW-1185">Reference proteome</keyword>